<dbReference type="Pfam" id="PF06477">
    <property type="entry name" value="DUF1091"/>
    <property type="match status" value="1"/>
</dbReference>
<gene>
    <name evidence="11" type="ORF">PVAND_005955</name>
</gene>
<dbReference type="PANTHER" id="PTHR11905">
    <property type="entry name" value="ADAM A DISINTEGRIN AND METALLOPROTEASE DOMAIN"/>
    <property type="match status" value="1"/>
</dbReference>
<proteinExistence type="predicted"/>
<feature type="signal peptide" evidence="9">
    <location>
        <begin position="1"/>
        <end position="19"/>
    </location>
</feature>
<dbReference type="OrthoDB" id="9942326at2759"/>
<dbReference type="AlphaFoldDB" id="A0A9J6C2J5"/>
<evidence type="ECO:0000256" key="9">
    <source>
        <dbReference type="SAM" id="SignalP"/>
    </source>
</evidence>
<evidence type="ECO:0000256" key="2">
    <source>
        <dbReference type="ARBA" id="ARBA00022723"/>
    </source>
</evidence>
<dbReference type="InterPro" id="IPR010512">
    <property type="entry name" value="DUF1091"/>
</dbReference>
<dbReference type="Gene3D" id="3.40.1620.60">
    <property type="match status" value="1"/>
</dbReference>
<keyword evidence="12" id="KW-1185">Reference proteome</keyword>
<keyword evidence="4 8" id="KW-0862">Zinc</keyword>
<keyword evidence="2 8" id="KW-0479">Metal-binding</keyword>
<dbReference type="Proteomes" id="UP001107558">
    <property type="component" value="Chromosome 2"/>
</dbReference>
<keyword evidence="6" id="KW-1015">Disulfide bond</keyword>
<evidence type="ECO:0000256" key="3">
    <source>
        <dbReference type="ARBA" id="ARBA00022801"/>
    </source>
</evidence>
<feature type="binding site" evidence="8">
    <location>
        <position position="409"/>
    </location>
    <ligand>
        <name>Zn(2+)</name>
        <dbReference type="ChEBI" id="CHEBI:29105"/>
        <note>catalytic</note>
    </ligand>
</feature>
<feature type="binding site" evidence="8">
    <location>
        <position position="415"/>
    </location>
    <ligand>
        <name>Zn(2+)</name>
        <dbReference type="ChEBI" id="CHEBI:29105"/>
        <note>catalytic</note>
    </ligand>
</feature>
<name>A0A9J6C2J5_POLVA</name>
<dbReference type="Pfam" id="PF17771">
    <property type="entry name" value="ADAMTS_CR_2"/>
    <property type="match status" value="1"/>
</dbReference>
<dbReference type="GO" id="GO:0004222">
    <property type="term" value="F:metalloendopeptidase activity"/>
    <property type="evidence" value="ECO:0007669"/>
    <property type="project" value="InterPro"/>
</dbReference>
<feature type="active site" evidence="8">
    <location>
        <position position="406"/>
    </location>
</feature>
<sequence>MLTFELTILFLLKFSIVQSSLTPRNALHRFMDIDELQFYFGTNSLSSIETIDYEIVDLPENLYSGRESVTENGRDDAKFVNFKVFNKQIELNLYPNKNLISPYTKIVKKNRNSTVNKFYANSEPKFCHFLHVNNRSTAAISNCDSREIHGLIFLPDDSLEILPLTTRLKSFIPEKFYEEINDGSRTVMISKIPHLIKRSSFTNVGSFENDYVVADFRYINFKKKLQKKNRGISFERPTVELGLFFDEEFYKIFAPFFEYDDKKLENFILSYINGMQSLYHHNSLERPIDFTVVYLEIMETQADEMPHAYGERNELIDNFCEYQKQLNPKDDRNPEHWDMAVYVSSLDFFAWEANGSKNGATMGLATVGGVCQEDFNCIIAEFGTNNQFGRPYPSAGFTSVYILAHEIGHNLGMNHDSTGNSCTKEGYVMSPSRGSQGETTWSSCSALTVKKLDAWAKCLFDKPSKASSQFDAWKFNGKPGVSYTAKDQCEILLRDHDAYPFYNSQKSSICESLHCRTPNRSGFFFAGPALPGTDCGNESWCDGGECVKRNSITSTTKKSSTITTTTQATTTILHQLIHNNDSTWTSWTKQKCNSECLKYSRGTQIVTRKCLNGACEGSSLSVELCDDKFICSTRKSVIEYGTKRCKEFSKKLNNIDDKGLGLQANYDIIRPWMPCAIFCKHKNSSSYITPRFELNKLGIDAYFPDGTWCNREGNIDFFCLQHHCLPENIKLTKSPIIPTEEEKDYILQEDAFSFHFDKTDENHHNSMFVTFRPFELKVMLRIIALLFLVNFVSTKIHYTSVISTSNTKYANYSAVIFDSIYMNATFTTAIDLAKVLITFTFSLPKNDQDKNYELMLFHSTLQSCKVMQGNRPNFIIRMAMDEPNKFNALFQCPLPANTYGFYNFKANDKLLPPIMIGRSIKFQLVVKCDGKRMNSKSVVWMFSIKLQGEVRGD</sequence>
<evidence type="ECO:0000259" key="10">
    <source>
        <dbReference type="PROSITE" id="PS50215"/>
    </source>
</evidence>
<dbReference type="PANTHER" id="PTHR11905:SF247">
    <property type="entry name" value="PEPTIDASE M12B DOMAIN-CONTAINING PROTEIN"/>
    <property type="match status" value="1"/>
</dbReference>
<dbReference type="Gene3D" id="3.40.390.10">
    <property type="entry name" value="Collagenase (Catalytic Domain)"/>
    <property type="match status" value="1"/>
</dbReference>
<evidence type="ECO:0000256" key="1">
    <source>
        <dbReference type="ARBA" id="ARBA00022670"/>
    </source>
</evidence>
<feature type="domain" description="Peptidase M12B" evidence="10">
    <location>
        <begin position="237"/>
        <end position="463"/>
    </location>
</feature>
<dbReference type="GO" id="GO:0006508">
    <property type="term" value="P:proteolysis"/>
    <property type="evidence" value="ECO:0007669"/>
    <property type="project" value="UniProtKB-KW"/>
</dbReference>
<organism evidence="11 12">
    <name type="scientific">Polypedilum vanderplanki</name>
    <name type="common">Sleeping chironomid midge</name>
    <dbReference type="NCBI Taxonomy" id="319348"/>
    <lineage>
        <taxon>Eukaryota</taxon>
        <taxon>Metazoa</taxon>
        <taxon>Ecdysozoa</taxon>
        <taxon>Arthropoda</taxon>
        <taxon>Hexapoda</taxon>
        <taxon>Insecta</taxon>
        <taxon>Pterygota</taxon>
        <taxon>Neoptera</taxon>
        <taxon>Endopterygota</taxon>
        <taxon>Diptera</taxon>
        <taxon>Nematocera</taxon>
        <taxon>Chironomoidea</taxon>
        <taxon>Chironomidae</taxon>
        <taxon>Chironominae</taxon>
        <taxon>Polypedilum</taxon>
        <taxon>Polypedilum</taxon>
    </lineage>
</organism>
<reference evidence="11" key="1">
    <citation type="submission" date="2021-03" db="EMBL/GenBank/DDBJ databases">
        <title>Chromosome level genome of the anhydrobiotic midge Polypedilum vanderplanki.</title>
        <authorList>
            <person name="Yoshida Y."/>
            <person name="Kikawada T."/>
            <person name="Gusev O."/>
        </authorList>
    </citation>
    <scope>NUCLEOTIDE SEQUENCE</scope>
    <source>
        <strain evidence="11">NIAS01</strain>
        <tissue evidence="11">Whole body or cell culture</tissue>
    </source>
</reference>
<dbReference type="EMBL" id="JADBJN010000002">
    <property type="protein sequence ID" value="KAG5676101.1"/>
    <property type="molecule type" value="Genomic_DNA"/>
</dbReference>
<evidence type="ECO:0000256" key="4">
    <source>
        <dbReference type="ARBA" id="ARBA00022833"/>
    </source>
</evidence>
<evidence type="ECO:0000313" key="11">
    <source>
        <dbReference type="EMBL" id="KAG5676101.1"/>
    </source>
</evidence>
<evidence type="ECO:0000313" key="12">
    <source>
        <dbReference type="Proteomes" id="UP001107558"/>
    </source>
</evidence>
<dbReference type="PROSITE" id="PS50215">
    <property type="entry name" value="ADAM_MEPRO"/>
    <property type="match status" value="1"/>
</dbReference>
<keyword evidence="5" id="KW-0482">Metalloprotease</keyword>
<evidence type="ECO:0000256" key="6">
    <source>
        <dbReference type="ARBA" id="ARBA00023157"/>
    </source>
</evidence>
<accession>A0A9J6C2J5</accession>
<feature type="binding site" evidence="8">
    <location>
        <position position="405"/>
    </location>
    <ligand>
        <name>Zn(2+)</name>
        <dbReference type="ChEBI" id="CHEBI:29105"/>
        <note>catalytic</note>
    </ligand>
</feature>
<keyword evidence="7" id="KW-0325">Glycoprotein</keyword>
<evidence type="ECO:0000256" key="7">
    <source>
        <dbReference type="ARBA" id="ARBA00023180"/>
    </source>
</evidence>
<evidence type="ECO:0000256" key="8">
    <source>
        <dbReference type="PROSITE-ProRule" id="PRU00276"/>
    </source>
</evidence>
<protein>
    <recommendedName>
        <fullName evidence="10">Peptidase M12B domain-containing protein</fullName>
    </recommendedName>
</protein>
<feature type="chain" id="PRO_5039919585" description="Peptidase M12B domain-containing protein" evidence="9">
    <location>
        <begin position="20"/>
        <end position="953"/>
    </location>
</feature>
<dbReference type="SUPFAM" id="SSF55486">
    <property type="entry name" value="Metalloproteases ('zincins'), catalytic domain"/>
    <property type="match status" value="1"/>
</dbReference>
<dbReference type="InterPro" id="IPR024079">
    <property type="entry name" value="MetalloPept_cat_dom_sf"/>
</dbReference>
<dbReference type="InterPro" id="IPR001590">
    <property type="entry name" value="Peptidase_M12B"/>
</dbReference>
<keyword evidence="1" id="KW-0645">Protease</keyword>
<evidence type="ECO:0000256" key="5">
    <source>
        <dbReference type="ARBA" id="ARBA00023049"/>
    </source>
</evidence>
<comment type="caution">
    <text evidence="11">The sequence shown here is derived from an EMBL/GenBank/DDBJ whole genome shotgun (WGS) entry which is preliminary data.</text>
</comment>
<keyword evidence="3" id="KW-0378">Hydrolase</keyword>
<dbReference type="Pfam" id="PF13688">
    <property type="entry name" value="Reprolysin_5"/>
    <property type="match status" value="1"/>
</dbReference>
<keyword evidence="9" id="KW-0732">Signal</keyword>
<dbReference type="GO" id="GO:0046872">
    <property type="term" value="F:metal ion binding"/>
    <property type="evidence" value="ECO:0007669"/>
    <property type="project" value="UniProtKB-KW"/>
</dbReference>
<dbReference type="InterPro" id="IPR041645">
    <property type="entry name" value="ADAMTS_CR_2"/>
</dbReference>
<comment type="caution">
    <text evidence="8">Lacks conserved residue(s) required for the propagation of feature annotation.</text>
</comment>